<dbReference type="GO" id="GO:0071555">
    <property type="term" value="P:cell wall organization"/>
    <property type="evidence" value="ECO:0007669"/>
    <property type="project" value="UniProtKB-KW"/>
</dbReference>
<dbReference type="Gene3D" id="3.30.43.10">
    <property type="entry name" value="Uridine Diphospho-n-acetylenolpyruvylglucosamine Reductase, domain 2"/>
    <property type="match status" value="1"/>
</dbReference>
<dbReference type="InterPro" id="IPR016169">
    <property type="entry name" value="FAD-bd_PCMH_sub2"/>
</dbReference>
<organism evidence="19 20">
    <name type="scientific">Ornithinimicrobium tianjinense</name>
    <dbReference type="NCBI Taxonomy" id="1195761"/>
    <lineage>
        <taxon>Bacteria</taxon>
        <taxon>Bacillati</taxon>
        <taxon>Actinomycetota</taxon>
        <taxon>Actinomycetes</taxon>
        <taxon>Micrococcales</taxon>
        <taxon>Ornithinimicrobiaceae</taxon>
        <taxon>Ornithinimicrobium</taxon>
    </lineage>
</organism>
<dbReference type="AlphaFoldDB" id="A0A917F7S0"/>
<evidence type="ECO:0000256" key="10">
    <source>
        <dbReference type="ARBA" id="ARBA00022857"/>
    </source>
</evidence>
<keyword evidence="10 17" id="KW-0521">NADP</keyword>
<feature type="active site" description="Proton donor" evidence="17">
    <location>
        <position position="263"/>
    </location>
</feature>
<dbReference type="EC" id="1.3.1.98" evidence="17"/>
<dbReference type="InterPro" id="IPR036318">
    <property type="entry name" value="FAD-bd_PCMH-like_sf"/>
</dbReference>
<keyword evidence="12 17" id="KW-0573">Peptidoglycan synthesis</keyword>
<keyword evidence="9 17" id="KW-0274">FAD</keyword>
<sequence length="380" mass="40033">MTTPGGPAPVDPRTDTSYPALAQLTTMRVGGPARRVFTATTEAELIEAVREVDEAGEPLLVVGGGSNLLVSDDGFPGTVVLVRTTGIHVPHDTACGGVTATVAAGEVWDDVVAHAVEQSWSGIEALSGIPGATGATPVQNVGAYGQEVAQTIAQVRVWDRLEGRVRTMFASDLQFSYRHSLLKDSMISAGQVTPRYVVLTVTFSLRPTELSQPVGYAALATGLGVDLGARVPLAHAREAVLEQRRQRGMVLDPVDHDTWSCGSFFTNPILTLEEMSAVRERAAQRLGPGGPVPPEFAAGAEDRVKTSAAWLIDKAGFTKGYATLDGRPAGLSTKHTLALTNRGAARAEDVLAVAREVRDGVEAAFGVRLVNEPVLVGLQL</sequence>
<dbReference type="Pfam" id="PF02873">
    <property type="entry name" value="MurB_C"/>
    <property type="match status" value="1"/>
</dbReference>
<keyword evidence="20" id="KW-1185">Reference proteome</keyword>
<keyword evidence="13 17" id="KW-0560">Oxidoreductase</keyword>
<evidence type="ECO:0000256" key="11">
    <source>
        <dbReference type="ARBA" id="ARBA00022960"/>
    </source>
</evidence>
<dbReference type="InterPro" id="IPR006094">
    <property type="entry name" value="Oxid_FAD_bind_N"/>
</dbReference>
<dbReference type="PROSITE" id="PS51387">
    <property type="entry name" value="FAD_PCMH"/>
    <property type="match status" value="1"/>
</dbReference>
<comment type="subcellular location">
    <subcellularLocation>
        <location evidence="3 17">Cytoplasm</location>
    </subcellularLocation>
</comment>
<dbReference type="InterPro" id="IPR003170">
    <property type="entry name" value="MurB"/>
</dbReference>
<accession>A0A917F7S0</accession>
<feature type="active site" evidence="17">
    <location>
        <position position="372"/>
    </location>
</feature>
<evidence type="ECO:0000256" key="9">
    <source>
        <dbReference type="ARBA" id="ARBA00022827"/>
    </source>
</evidence>
<proteinExistence type="inferred from homology"/>
<reference evidence="19" key="2">
    <citation type="submission" date="2020-09" db="EMBL/GenBank/DDBJ databases">
        <authorList>
            <person name="Sun Q."/>
            <person name="Zhou Y."/>
        </authorList>
    </citation>
    <scope>NUCLEOTIDE SEQUENCE</scope>
    <source>
        <strain evidence="19">CGMCC 1.12160</strain>
    </source>
</reference>
<evidence type="ECO:0000256" key="1">
    <source>
        <dbReference type="ARBA" id="ARBA00001974"/>
    </source>
</evidence>
<evidence type="ECO:0000256" key="6">
    <source>
        <dbReference type="ARBA" id="ARBA00022490"/>
    </source>
</evidence>
<dbReference type="InterPro" id="IPR036635">
    <property type="entry name" value="MurB_C_sf"/>
</dbReference>
<comment type="similarity">
    <text evidence="5 17">Belongs to the MurB family.</text>
</comment>
<evidence type="ECO:0000313" key="19">
    <source>
        <dbReference type="EMBL" id="GGF55113.1"/>
    </source>
</evidence>
<dbReference type="InterPro" id="IPR016167">
    <property type="entry name" value="FAD-bd_PCMH_sub1"/>
</dbReference>
<keyword evidence="11 17" id="KW-0133">Cell shape</keyword>
<reference evidence="19" key="1">
    <citation type="journal article" date="2014" name="Int. J. Syst. Evol. Microbiol.">
        <title>Complete genome sequence of Corynebacterium casei LMG S-19264T (=DSM 44701T), isolated from a smear-ripened cheese.</title>
        <authorList>
            <consortium name="US DOE Joint Genome Institute (JGI-PGF)"/>
            <person name="Walter F."/>
            <person name="Albersmeier A."/>
            <person name="Kalinowski J."/>
            <person name="Ruckert C."/>
        </authorList>
    </citation>
    <scope>NUCLEOTIDE SEQUENCE</scope>
    <source>
        <strain evidence="19">CGMCC 1.12160</strain>
    </source>
</reference>
<evidence type="ECO:0000256" key="12">
    <source>
        <dbReference type="ARBA" id="ARBA00022984"/>
    </source>
</evidence>
<dbReference type="GO" id="GO:0071949">
    <property type="term" value="F:FAD binding"/>
    <property type="evidence" value="ECO:0007669"/>
    <property type="project" value="InterPro"/>
</dbReference>
<gene>
    <name evidence="17 19" type="primary">murB</name>
    <name evidence="19" type="ORF">GCM10011366_23750</name>
</gene>
<comment type="pathway">
    <text evidence="4 17">Cell wall biogenesis; peptidoglycan biosynthesis.</text>
</comment>
<dbReference type="GO" id="GO:0005829">
    <property type="term" value="C:cytosol"/>
    <property type="evidence" value="ECO:0007669"/>
    <property type="project" value="TreeGrafter"/>
</dbReference>
<dbReference type="SUPFAM" id="SSF56194">
    <property type="entry name" value="Uridine diphospho-N-Acetylenolpyruvylglucosamine reductase, MurB, C-terminal domain"/>
    <property type="match status" value="1"/>
</dbReference>
<dbReference type="GO" id="GO:0008360">
    <property type="term" value="P:regulation of cell shape"/>
    <property type="evidence" value="ECO:0007669"/>
    <property type="project" value="UniProtKB-KW"/>
</dbReference>
<comment type="caution">
    <text evidence="19">The sequence shown here is derived from an EMBL/GenBank/DDBJ whole genome shotgun (WGS) entry which is preliminary data.</text>
</comment>
<evidence type="ECO:0000256" key="13">
    <source>
        <dbReference type="ARBA" id="ARBA00023002"/>
    </source>
</evidence>
<evidence type="ECO:0000259" key="18">
    <source>
        <dbReference type="PROSITE" id="PS51387"/>
    </source>
</evidence>
<dbReference type="HAMAP" id="MF_00037">
    <property type="entry name" value="MurB"/>
    <property type="match status" value="1"/>
</dbReference>
<evidence type="ECO:0000256" key="17">
    <source>
        <dbReference type="HAMAP-Rule" id="MF_00037"/>
    </source>
</evidence>
<evidence type="ECO:0000256" key="4">
    <source>
        <dbReference type="ARBA" id="ARBA00004752"/>
    </source>
</evidence>
<evidence type="ECO:0000256" key="3">
    <source>
        <dbReference type="ARBA" id="ARBA00004496"/>
    </source>
</evidence>
<dbReference type="PANTHER" id="PTHR21071">
    <property type="entry name" value="UDP-N-ACETYLENOLPYRUVOYLGLUCOSAMINE REDUCTASE"/>
    <property type="match status" value="1"/>
</dbReference>
<keyword evidence="8 17" id="KW-0285">Flavoprotein</keyword>
<feature type="active site" evidence="17">
    <location>
        <position position="178"/>
    </location>
</feature>
<evidence type="ECO:0000256" key="7">
    <source>
        <dbReference type="ARBA" id="ARBA00022618"/>
    </source>
</evidence>
<keyword evidence="15 17" id="KW-0961">Cell wall biogenesis/degradation</keyword>
<feature type="domain" description="FAD-binding PCMH-type" evidence="18">
    <location>
        <begin position="29"/>
        <end position="208"/>
    </location>
</feature>
<keyword evidence="14 17" id="KW-0131">Cell cycle</keyword>
<dbReference type="InterPro" id="IPR016166">
    <property type="entry name" value="FAD-bd_PCMH"/>
</dbReference>
<comment type="catalytic activity">
    <reaction evidence="16 17">
        <text>UDP-N-acetyl-alpha-D-muramate + NADP(+) = UDP-N-acetyl-3-O-(1-carboxyvinyl)-alpha-D-glucosamine + NADPH + H(+)</text>
        <dbReference type="Rhea" id="RHEA:12248"/>
        <dbReference type="ChEBI" id="CHEBI:15378"/>
        <dbReference type="ChEBI" id="CHEBI:57783"/>
        <dbReference type="ChEBI" id="CHEBI:58349"/>
        <dbReference type="ChEBI" id="CHEBI:68483"/>
        <dbReference type="ChEBI" id="CHEBI:70757"/>
        <dbReference type="EC" id="1.3.1.98"/>
    </reaction>
</comment>
<evidence type="ECO:0000256" key="2">
    <source>
        <dbReference type="ARBA" id="ARBA00003921"/>
    </source>
</evidence>
<dbReference type="NCBIfam" id="TIGR00179">
    <property type="entry name" value="murB"/>
    <property type="match status" value="1"/>
</dbReference>
<dbReference type="SUPFAM" id="SSF56176">
    <property type="entry name" value="FAD-binding/transporter-associated domain-like"/>
    <property type="match status" value="1"/>
</dbReference>
<dbReference type="Gene3D" id="3.90.78.10">
    <property type="entry name" value="UDP-N-acetylenolpyruvoylglucosamine reductase, C-terminal domain"/>
    <property type="match status" value="1"/>
</dbReference>
<evidence type="ECO:0000256" key="8">
    <source>
        <dbReference type="ARBA" id="ARBA00022630"/>
    </source>
</evidence>
<dbReference type="GO" id="GO:0008762">
    <property type="term" value="F:UDP-N-acetylmuramate dehydrogenase activity"/>
    <property type="evidence" value="ECO:0007669"/>
    <property type="project" value="UniProtKB-UniRule"/>
</dbReference>
<comment type="cofactor">
    <cofactor evidence="1 17">
        <name>FAD</name>
        <dbReference type="ChEBI" id="CHEBI:57692"/>
    </cofactor>
</comment>
<dbReference type="NCBIfam" id="NF010478">
    <property type="entry name" value="PRK13903.1"/>
    <property type="match status" value="1"/>
</dbReference>
<dbReference type="Pfam" id="PF01565">
    <property type="entry name" value="FAD_binding_4"/>
    <property type="match status" value="1"/>
</dbReference>
<keyword evidence="6 17" id="KW-0963">Cytoplasm</keyword>
<dbReference type="EMBL" id="BMEM01000004">
    <property type="protein sequence ID" value="GGF55113.1"/>
    <property type="molecule type" value="Genomic_DNA"/>
</dbReference>
<dbReference type="GO" id="GO:0009252">
    <property type="term" value="P:peptidoglycan biosynthetic process"/>
    <property type="evidence" value="ECO:0007669"/>
    <property type="project" value="UniProtKB-UniRule"/>
</dbReference>
<evidence type="ECO:0000256" key="15">
    <source>
        <dbReference type="ARBA" id="ARBA00023316"/>
    </source>
</evidence>
<name>A0A917F7S0_9MICO</name>
<protein>
    <recommendedName>
        <fullName evidence="17">UDP-N-acetylenolpyruvoylglucosamine reductase</fullName>
        <ecNumber evidence="17">1.3.1.98</ecNumber>
    </recommendedName>
    <alternativeName>
        <fullName evidence="17">UDP-N-acetylmuramate dehydrogenase</fullName>
    </alternativeName>
</protein>
<comment type="function">
    <text evidence="2 17">Cell wall formation.</text>
</comment>
<evidence type="ECO:0000256" key="5">
    <source>
        <dbReference type="ARBA" id="ARBA00010485"/>
    </source>
</evidence>
<dbReference type="RefSeq" id="WP_188431062.1">
    <property type="nucleotide sequence ID" value="NZ_BAABKH010000014.1"/>
</dbReference>
<dbReference type="GO" id="GO:0051301">
    <property type="term" value="P:cell division"/>
    <property type="evidence" value="ECO:0007669"/>
    <property type="project" value="UniProtKB-KW"/>
</dbReference>
<dbReference type="Gene3D" id="3.30.465.10">
    <property type="match status" value="1"/>
</dbReference>
<evidence type="ECO:0000256" key="14">
    <source>
        <dbReference type="ARBA" id="ARBA00023306"/>
    </source>
</evidence>
<dbReference type="Proteomes" id="UP000605670">
    <property type="component" value="Unassembled WGS sequence"/>
</dbReference>
<keyword evidence="7 17" id="KW-0132">Cell division</keyword>
<evidence type="ECO:0000313" key="20">
    <source>
        <dbReference type="Proteomes" id="UP000605670"/>
    </source>
</evidence>
<dbReference type="InterPro" id="IPR011601">
    <property type="entry name" value="MurB_C"/>
</dbReference>
<dbReference type="PANTHER" id="PTHR21071:SF4">
    <property type="entry name" value="UDP-N-ACETYLENOLPYRUVOYLGLUCOSAMINE REDUCTASE"/>
    <property type="match status" value="1"/>
</dbReference>
<evidence type="ECO:0000256" key="16">
    <source>
        <dbReference type="ARBA" id="ARBA00048914"/>
    </source>
</evidence>